<dbReference type="PANTHER" id="PTHR12970:SF1">
    <property type="entry name" value="PROTEASOME ASSEMBLY CHAPERONE 2"/>
    <property type="match status" value="1"/>
</dbReference>
<keyword evidence="6" id="KW-1185">Reference proteome</keyword>
<reference evidence="6" key="1">
    <citation type="journal article" date="2017" name="bioRxiv">
        <title>Comparative analysis of the genomes of Stylophora pistillata and Acropora digitifera provides evidence for extensive differences between species of corals.</title>
        <authorList>
            <person name="Voolstra C.R."/>
            <person name="Li Y."/>
            <person name="Liew Y.J."/>
            <person name="Baumgarten S."/>
            <person name="Zoccola D."/>
            <person name="Flot J.-F."/>
            <person name="Tambutte S."/>
            <person name="Allemand D."/>
            <person name="Aranda M."/>
        </authorList>
    </citation>
    <scope>NUCLEOTIDE SEQUENCE [LARGE SCALE GENOMIC DNA]</scope>
</reference>
<comment type="subunit">
    <text evidence="4">Forms a heterodimer with PSMG1.</text>
</comment>
<evidence type="ECO:0000256" key="3">
    <source>
        <dbReference type="ARBA" id="ARBA00025745"/>
    </source>
</evidence>
<dbReference type="OrthoDB" id="10260712at2759"/>
<protein>
    <recommendedName>
        <fullName evidence="1 4">Proteasome assembly chaperone 2</fullName>
    </recommendedName>
</protein>
<dbReference type="InterPro" id="IPR019151">
    <property type="entry name" value="Proteasome_assmbl_chaperone_2"/>
</dbReference>
<dbReference type="Proteomes" id="UP000225706">
    <property type="component" value="Unassembled WGS sequence"/>
</dbReference>
<organism evidence="5 6">
    <name type="scientific">Stylophora pistillata</name>
    <name type="common">Smooth cauliflower coral</name>
    <dbReference type="NCBI Taxonomy" id="50429"/>
    <lineage>
        <taxon>Eukaryota</taxon>
        <taxon>Metazoa</taxon>
        <taxon>Cnidaria</taxon>
        <taxon>Anthozoa</taxon>
        <taxon>Hexacorallia</taxon>
        <taxon>Scleractinia</taxon>
        <taxon>Astrocoeniina</taxon>
        <taxon>Pocilloporidae</taxon>
        <taxon>Stylophora</taxon>
    </lineage>
</organism>
<dbReference type="PANTHER" id="PTHR12970">
    <property type="entry name" value="PROTEASOME ASSEMBLY CHAPERONE 2"/>
    <property type="match status" value="1"/>
</dbReference>
<name>A0A2B4RII7_STYPI</name>
<dbReference type="Gene3D" id="3.40.50.10900">
    <property type="entry name" value="PAC-like subunit"/>
    <property type="match status" value="2"/>
</dbReference>
<evidence type="ECO:0000313" key="6">
    <source>
        <dbReference type="Proteomes" id="UP000225706"/>
    </source>
</evidence>
<dbReference type="GO" id="GO:0043248">
    <property type="term" value="P:proteasome assembly"/>
    <property type="evidence" value="ECO:0007669"/>
    <property type="project" value="TreeGrafter"/>
</dbReference>
<accession>A0A2B4RII7</accession>
<comment type="similarity">
    <text evidence="3 4">Belongs to the PSMG2 family.</text>
</comment>
<evidence type="ECO:0000256" key="4">
    <source>
        <dbReference type="PIRNR" id="PIRNR010044"/>
    </source>
</evidence>
<dbReference type="STRING" id="50429.A0A2B4RII7"/>
<dbReference type="AlphaFoldDB" id="A0A2B4RII7"/>
<dbReference type="GO" id="GO:0005829">
    <property type="term" value="C:cytosol"/>
    <property type="evidence" value="ECO:0007669"/>
    <property type="project" value="TreeGrafter"/>
</dbReference>
<evidence type="ECO:0000256" key="1">
    <source>
        <dbReference type="ARBA" id="ARBA00019186"/>
    </source>
</evidence>
<gene>
    <name evidence="5" type="primary">psmg2</name>
    <name evidence="5" type="ORF">AWC38_SpisGene19671</name>
</gene>
<dbReference type="InterPro" id="IPR038389">
    <property type="entry name" value="PSMG2_sf"/>
</dbReference>
<comment type="caution">
    <text evidence="5">The sequence shown here is derived from an EMBL/GenBank/DDBJ whole genome shotgun (WGS) entry which is preliminary data.</text>
</comment>
<dbReference type="GO" id="GO:0000502">
    <property type="term" value="C:proteasome complex"/>
    <property type="evidence" value="ECO:0007669"/>
    <property type="project" value="UniProtKB-KW"/>
</dbReference>
<dbReference type="EMBL" id="LSMT01000579">
    <property type="protein sequence ID" value="PFX16075.1"/>
    <property type="molecule type" value="Genomic_DNA"/>
</dbReference>
<evidence type="ECO:0000313" key="5">
    <source>
        <dbReference type="EMBL" id="PFX16075.1"/>
    </source>
</evidence>
<dbReference type="GO" id="GO:0005634">
    <property type="term" value="C:nucleus"/>
    <property type="evidence" value="ECO:0007669"/>
    <property type="project" value="TreeGrafter"/>
</dbReference>
<dbReference type="PIRSF" id="PIRSF010044">
    <property type="entry name" value="UCP010044"/>
    <property type="match status" value="1"/>
</dbReference>
<evidence type="ECO:0000256" key="2">
    <source>
        <dbReference type="ARBA" id="ARBA00023186"/>
    </source>
</evidence>
<comment type="function">
    <text evidence="4">Chaperone protein which promotes assembly of the 20S proteasome as part of a heterodimer with PSMG1.</text>
</comment>
<sequence length="275" mass="30615">MFIPRENNADGNWEDFTLILPAVSIGNVGQLAVDLVVSAVCPDGSSIGYLYDSCVLPVVGNDAFTLSTEASGKLNVSVEVYKNDDLKFIVVQQRAPLVKGPQTEYCRKLVSWIKSCHFKQVILVSSISATERVDSQIEGSPLRYLVTPAVKNLLPVFDGLSWKSLEKRPKFPYLNTEELSDENKAFFFPGGGFTKKLYEACCRDDIPLTVLLTFCSEGDNISDAVNLFLYLNAWLKIVPKEKVEDWILGKPSDFNFPASWRLLFGSPVHTDGNLF</sequence>
<dbReference type="Pfam" id="PF09754">
    <property type="entry name" value="PAC2"/>
    <property type="match status" value="1"/>
</dbReference>
<dbReference type="InterPro" id="IPR016562">
    <property type="entry name" value="Proteasome_assmbl_chp_2_euk"/>
</dbReference>
<proteinExistence type="inferred from homology"/>
<keyword evidence="5" id="KW-0647">Proteasome</keyword>
<keyword evidence="2 4" id="KW-0143">Chaperone</keyword>